<name>A0A3M6U026_POCDA</name>
<dbReference type="InterPro" id="IPR011335">
    <property type="entry name" value="Restrct_endonuc-II-like"/>
</dbReference>
<proteinExistence type="predicted"/>
<feature type="domain" description="YqaJ viral recombinase" evidence="1">
    <location>
        <begin position="27"/>
        <end position="128"/>
    </location>
</feature>
<sequence>FDSFNSARHDKAQALEKRNVLQGKSKDWLEQHKVRLTASSFGKVFLCVYRPSEAMVKSLVANNDLSKVRAIAHGKAEERVAHSIFARNMQKVTKNFTVFDAGLCVNPYLPYLGASPDGKISEPLADPCYEKTGESFYLNTGHSSGYNEQAKGQMAIAGIKWCDFCVFLSDTNEMCVERIPFDDIYSSTQLLPKLKEFYFDYFDYALKYLV</sequence>
<dbReference type="STRING" id="46731.A0A3M6U026"/>
<reference evidence="2 3" key="1">
    <citation type="journal article" date="2018" name="Sci. Rep.">
        <title>Comparative analysis of the Pocillopora damicornis genome highlights role of immune system in coral evolution.</title>
        <authorList>
            <person name="Cunning R."/>
            <person name="Bay R.A."/>
            <person name="Gillette P."/>
            <person name="Baker A.C."/>
            <person name="Traylor-Knowles N."/>
        </authorList>
    </citation>
    <scope>NUCLEOTIDE SEQUENCE [LARGE SCALE GENOMIC DNA]</scope>
    <source>
        <strain evidence="2">RSMAS</strain>
        <tissue evidence="2">Whole animal</tissue>
    </source>
</reference>
<dbReference type="Proteomes" id="UP000275408">
    <property type="component" value="Unassembled WGS sequence"/>
</dbReference>
<comment type="caution">
    <text evidence="2">The sequence shown here is derived from an EMBL/GenBank/DDBJ whole genome shotgun (WGS) entry which is preliminary data.</text>
</comment>
<dbReference type="InterPro" id="IPR011604">
    <property type="entry name" value="PDDEXK-like_dom_sf"/>
</dbReference>
<dbReference type="Pfam" id="PF09588">
    <property type="entry name" value="YqaJ"/>
    <property type="match status" value="1"/>
</dbReference>
<evidence type="ECO:0000313" key="2">
    <source>
        <dbReference type="EMBL" id="RMX46986.1"/>
    </source>
</evidence>
<dbReference type="GO" id="GO:0006281">
    <property type="term" value="P:DNA repair"/>
    <property type="evidence" value="ECO:0007669"/>
    <property type="project" value="UniProtKB-ARBA"/>
</dbReference>
<dbReference type="CDD" id="cd22343">
    <property type="entry name" value="PDDEXK_lambda_exonuclease-like"/>
    <property type="match status" value="1"/>
</dbReference>
<feature type="non-terminal residue" evidence="2">
    <location>
        <position position="1"/>
    </location>
</feature>
<organism evidence="2 3">
    <name type="scientific">Pocillopora damicornis</name>
    <name type="common">Cauliflower coral</name>
    <name type="synonym">Millepora damicornis</name>
    <dbReference type="NCBI Taxonomy" id="46731"/>
    <lineage>
        <taxon>Eukaryota</taxon>
        <taxon>Metazoa</taxon>
        <taxon>Cnidaria</taxon>
        <taxon>Anthozoa</taxon>
        <taxon>Hexacorallia</taxon>
        <taxon>Scleractinia</taxon>
        <taxon>Astrocoeniina</taxon>
        <taxon>Pocilloporidae</taxon>
        <taxon>Pocillopora</taxon>
    </lineage>
</organism>
<protein>
    <recommendedName>
        <fullName evidence="1">YqaJ viral recombinase domain-containing protein</fullName>
    </recommendedName>
</protein>
<dbReference type="PANTHER" id="PTHR46609:SF8">
    <property type="entry name" value="YQAJ VIRAL RECOMBINASE DOMAIN-CONTAINING PROTEIN"/>
    <property type="match status" value="1"/>
</dbReference>
<dbReference type="OrthoDB" id="5954832at2759"/>
<dbReference type="PANTHER" id="PTHR46609">
    <property type="entry name" value="EXONUCLEASE, PHAGE-TYPE/RECB, C-TERMINAL DOMAIN-CONTAINING PROTEIN"/>
    <property type="match status" value="1"/>
</dbReference>
<dbReference type="SUPFAM" id="SSF52980">
    <property type="entry name" value="Restriction endonuclease-like"/>
    <property type="match status" value="1"/>
</dbReference>
<keyword evidence="3" id="KW-1185">Reference proteome</keyword>
<dbReference type="InterPro" id="IPR019080">
    <property type="entry name" value="YqaJ_viral_recombinase"/>
</dbReference>
<evidence type="ECO:0000259" key="1">
    <source>
        <dbReference type="Pfam" id="PF09588"/>
    </source>
</evidence>
<dbReference type="AlphaFoldDB" id="A0A3M6U026"/>
<evidence type="ECO:0000313" key="3">
    <source>
        <dbReference type="Proteomes" id="UP000275408"/>
    </source>
</evidence>
<dbReference type="EMBL" id="RCHS01002514">
    <property type="protein sequence ID" value="RMX46986.1"/>
    <property type="molecule type" value="Genomic_DNA"/>
</dbReference>
<dbReference type="Gene3D" id="3.90.320.10">
    <property type="match status" value="1"/>
</dbReference>
<accession>A0A3M6U026</accession>
<gene>
    <name evidence="2" type="ORF">pdam_00024453</name>
</gene>
<dbReference type="InterPro" id="IPR051703">
    <property type="entry name" value="NF-kappa-B_Signaling_Reg"/>
</dbReference>